<reference evidence="1" key="1">
    <citation type="submission" date="2022-12" db="EMBL/GenBank/DDBJ databases">
        <authorList>
            <person name="Petersen C."/>
        </authorList>
    </citation>
    <scope>NUCLEOTIDE SEQUENCE</scope>
    <source>
        <strain evidence="1">IBT 16125</strain>
    </source>
</reference>
<dbReference type="EMBL" id="JAPVEA010000008">
    <property type="protein sequence ID" value="KAJ5437886.1"/>
    <property type="molecule type" value="Genomic_DNA"/>
</dbReference>
<reference evidence="1" key="2">
    <citation type="journal article" date="2023" name="IMA Fungus">
        <title>Comparative genomic study of the Penicillium genus elucidates a diverse pangenome and 15 lateral gene transfer events.</title>
        <authorList>
            <person name="Petersen C."/>
            <person name="Sorensen T."/>
            <person name="Nielsen M.R."/>
            <person name="Sondergaard T.E."/>
            <person name="Sorensen J.L."/>
            <person name="Fitzpatrick D.A."/>
            <person name="Frisvad J.C."/>
            <person name="Nielsen K.L."/>
        </authorList>
    </citation>
    <scope>NUCLEOTIDE SEQUENCE</scope>
    <source>
        <strain evidence="1">IBT 16125</strain>
    </source>
</reference>
<protein>
    <submittedName>
        <fullName evidence="1">Uncharacterized protein</fullName>
    </submittedName>
</protein>
<keyword evidence="2" id="KW-1185">Reference proteome</keyword>
<organism evidence="1 2">
    <name type="scientific">Penicillium daleae</name>
    <dbReference type="NCBI Taxonomy" id="63821"/>
    <lineage>
        <taxon>Eukaryota</taxon>
        <taxon>Fungi</taxon>
        <taxon>Dikarya</taxon>
        <taxon>Ascomycota</taxon>
        <taxon>Pezizomycotina</taxon>
        <taxon>Eurotiomycetes</taxon>
        <taxon>Eurotiomycetidae</taxon>
        <taxon>Eurotiales</taxon>
        <taxon>Aspergillaceae</taxon>
        <taxon>Penicillium</taxon>
    </lineage>
</organism>
<dbReference type="GeneID" id="81602509"/>
<accession>A0AAD6BY57</accession>
<dbReference type="Proteomes" id="UP001213681">
    <property type="component" value="Unassembled WGS sequence"/>
</dbReference>
<dbReference type="RefSeq" id="XP_056761115.1">
    <property type="nucleotide sequence ID" value="XM_056912266.1"/>
</dbReference>
<dbReference type="AlphaFoldDB" id="A0AAD6BY57"/>
<evidence type="ECO:0000313" key="2">
    <source>
        <dbReference type="Proteomes" id="UP001213681"/>
    </source>
</evidence>
<sequence length="122" mass="13480">MGSLIVKQSLCVANKQFSWYGSTVNFIAGAIFLSTPHRYGDKITNLLVNREACLTHALIETIIGLNLDYFKTCLFTKSTGSEGLLGLNKFINKSLVNSINLVALRFKEQPPEKSLKLAKGSR</sequence>
<comment type="caution">
    <text evidence="1">The sequence shown here is derived from an EMBL/GenBank/DDBJ whole genome shotgun (WGS) entry which is preliminary data.</text>
</comment>
<proteinExistence type="predicted"/>
<gene>
    <name evidence="1" type="ORF">N7458_008884</name>
</gene>
<name>A0AAD6BY57_9EURO</name>
<evidence type="ECO:0000313" key="1">
    <source>
        <dbReference type="EMBL" id="KAJ5437886.1"/>
    </source>
</evidence>